<name>A0A9K3HKT8_HELAN</name>
<keyword evidence="2" id="KW-0805">Transcription regulation</keyword>
<evidence type="ECO:0000256" key="2">
    <source>
        <dbReference type="ARBA" id="ARBA00022472"/>
    </source>
</evidence>
<dbReference type="PANTHER" id="PTHR13068">
    <property type="entry name" value="CGI-12 PROTEIN-RELATED"/>
    <property type="match status" value="1"/>
</dbReference>
<evidence type="ECO:0000256" key="3">
    <source>
        <dbReference type="ARBA" id="ARBA00022946"/>
    </source>
</evidence>
<reference evidence="4" key="2">
    <citation type="submission" date="2020-06" db="EMBL/GenBank/DDBJ databases">
        <title>Helianthus annuus Genome sequencing and assembly Release 2.</title>
        <authorList>
            <person name="Gouzy J."/>
            <person name="Langlade N."/>
            <person name="Munos S."/>
        </authorList>
    </citation>
    <scope>NUCLEOTIDE SEQUENCE</scope>
    <source>
        <tissue evidence="4">Leaves</tissue>
    </source>
</reference>
<gene>
    <name evidence="4" type="ORF">HanXRQr2_Chr11g0466971</name>
</gene>
<sequence length="386" mass="44354">MFRISTFFRSHLHRYSTVIQSFGDQQQQQPIINYLTTSLKFSKQDAITLSSKGNLTHLKSTLNSDLILQTLKNYGLTLTQIKQLIFSVPKILTCKAGKTLEPKLKVFQELGLSGSDLVVLIRRNPDVFGFGLHTRIIPGVNLLKGYLGDDQNVVEFITKSRWLYCTNYSMKRLSTNMQMLKDIGLSNERIVRFMLSNPESSMVNTKLLVDRLKFVEEKLGVSPRVGSFVHALSVALYVSDVEVEGKMKVFRSFGWSDSDIALLFRHQPYCLNKSEGNIREKLEFLMRNLGYTPAYLIRCHTFFTFSLSKRVVPRNKMLMILKEKGLVGDKPMLITLASYPELKFLDYLRGFEGDVPGLCEMYMDSDLRRWILNVIIGVEHDELFKQ</sequence>
<dbReference type="Pfam" id="PF02536">
    <property type="entry name" value="mTERF"/>
    <property type="match status" value="1"/>
</dbReference>
<keyword evidence="2" id="KW-0806">Transcription termination</keyword>
<dbReference type="Proteomes" id="UP000215914">
    <property type="component" value="Unassembled WGS sequence"/>
</dbReference>
<dbReference type="GO" id="GO:0009507">
    <property type="term" value="C:chloroplast"/>
    <property type="evidence" value="ECO:0000318"/>
    <property type="project" value="GO_Central"/>
</dbReference>
<dbReference type="SMART" id="SM00733">
    <property type="entry name" value="Mterf"/>
    <property type="match status" value="7"/>
</dbReference>
<evidence type="ECO:0000313" key="5">
    <source>
        <dbReference type="Proteomes" id="UP000215914"/>
    </source>
</evidence>
<proteinExistence type="inferred from homology"/>
<keyword evidence="3" id="KW-0809">Transit peptide</keyword>
<dbReference type="GO" id="GO:0009658">
    <property type="term" value="P:chloroplast organization"/>
    <property type="evidence" value="ECO:0000318"/>
    <property type="project" value="GO_Central"/>
</dbReference>
<accession>A0A9K3HKT8</accession>
<comment type="similarity">
    <text evidence="1">Belongs to the mTERF family.</text>
</comment>
<protein>
    <submittedName>
        <fullName evidence="4">Transcription regulator mTERF family</fullName>
    </submittedName>
</protein>
<dbReference type="GO" id="GO:0003676">
    <property type="term" value="F:nucleic acid binding"/>
    <property type="evidence" value="ECO:0007669"/>
    <property type="project" value="InterPro"/>
</dbReference>
<dbReference type="Gene3D" id="1.25.70.10">
    <property type="entry name" value="Transcription termination factor 3, mitochondrial"/>
    <property type="match status" value="1"/>
</dbReference>
<reference evidence="4" key="1">
    <citation type="journal article" date="2017" name="Nature">
        <title>The sunflower genome provides insights into oil metabolism, flowering and Asterid evolution.</title>
        <authorList>
            <person name="Badouin H."/>
            <person name="Gouzy J."/>
            <person name="Grassa C.J."/>
            <person name="Murat F."/>
            <person name="Staton S.E."/>
            <person name="Cottret L."/>
            <person name="Lelandais-Briere C."/>
            <person name="Owens G.L."/>
            <person name="Carrere S."/>
            <person name="Mayjonade B."/>
            <person name="Legrand L."/>
            <person name="Gill N."/>
            <person name="Kane N.C."/>
            <person name="Bowers J.E."/>
            <person name="Hubner S."/>
            <person name="Bellec A."/>
            <person name="Berard A."/>
            <person name="Berges H."/>
            <person name="Blanchet N."/>
            <person name="Boniface M.C."/>
            <person name="Brunel D."/>
            <person name="Catrice O."/>
            <person name="Chaidir N."/>
            <person name="Claudel C."/>
            <person name="Donnadieu C."/>
            <person name="Faraut T."/>
            <person name="Fievet G."/>
            <person name="Helmstetter N."/>
            <person name="King M."/>
            <person name="Knapp S.J."/>
            <person name="Lai Z."/>
            <person name="Le Paslier M.C."/>
            <person name="Lippi Y."/>
            <person name="Lorenzon L."/>
            <person name="Mandel J.R."/>
            <person name="Marage G."/>
            <person name="Marchand G."/>
            <person name="Marquand E."/>
            <person name="Bret-Mestries E."/>
            <person name="Morien E."/>
            <person name="Nambeesan S."/>
            <person name="Nguyen T."/>
            <person name="Pegot-Espagnet P."/>
            <person name="Pouilly N."/>
            <person name="Raftis F."/>
            <person name="Sallet E."/>
            <person name="Schiex T."/>
            <person name="Thomas J."/>
            <person name="Vandecasteele C."/>
            <person name="Vares D."/>
            <person name="Vear F."/>
            <person name="Vautrin S."/>
            <person name="Crespi M."/>
            <person name="Mangin B."/>
            <person name="Burke J.M."/>
            <person name="Salse J."/>
            <person name="Munos S."/>
            <person name="Vincourt P."/>
            <person name="Rieseberg L.H."/>
            <person name="Langlade N.B."/>
        </authorList>
    </citation>
    <scope>NUCLEOTIDE SEQUENCE</scope>
    <source>
        <tissue evidence="4">Leaves</tissue>
    </source>
</reference>
<dbReference type="PANTHER" id="PTHR13068:SF168">
    <property type="entry name" value="TRANSCRIPTION REGULATOR MTERF FAMILY"/>
    <property type="match status" value="1"/>
</dbReference>
<dbReference type="EMBL" id="MNCJ02000326">
    <property type="protein sequence ID" value="KAF5779987.1"/>
    <property type="molecule type" value="Genomic_DNA"/>
</dbReference>
<comment type="caution">
    <text evidence="4">The sequence shown here is derived from an EMBL/GenBank/DDBJ whole genome shotgun (WGS) entry which is preliminary data.</text>
</comment>
<dbReference type="InterPro" id="IPR003690">
    <property type="entry name" value="MTERF"/>
</dbReference>
<keyword evidence="2" id="KW-0804">Transcription</keyword>
<keyword evidence="5" id="KW-1185">Reference proteome</keyword>
<dbReference type="GO" id="GO:0006353">
    <property type="term" value="P:DNA-templated transcription termination"/>
    <property type="evidence" value="ECO:0007669"/>
    <property type="project" value="UniProtKB-KW"/>
</dbReference>
<organism evidence="4 5">
    <name type="scientific">Helianthus annuus</name>
    <name type="common">Common sunflower</name>
    <dbReference type="NCBI Taxonomy" id="4232"/>
    <lineage>
        <taxon>Eukaryota</taxon>
        <taxon>Viridiplantae</taxon>
        <taxon>Streptophyta</taxon>
        <taxon>Embryophyta</taxon>
        <taxon>Tracheophyta</taxon>
        <taxon>Spermatophyta</taxon>
        <taxon>Magnoliopsida</taxon>
        <taxon>eudicotyledons</taxon>
        <taxon>Gunneridae</taxon>
        <taxon>Pentapetalae</taxon>
        <taxon>asterids</taxon>
        <taxon>campanulids</taxon>
        <taxon>Asterales</taxon>
        <taxon>Asteraceae</taxon>
        <taxon>Asteroideae</taxon>
        <taxon>Heliantheae alliance</taxon>
        <taxon>Heliantheae</taxon>
        <taxon>Helianthus</taxon>
    </lineage>
</organism>
<dbReference type="InterPro" id="IPR038538">
    <property type="entry name" value="MTERF_sf"/>
</dbReference>
<dbReference type="FunFam" id="1.25.70.10:FF:000001">
    <property type="entry name" value="Mitochondrial transcription termination factor-like"/>
    <property type="match status" value="1"/>
</dbReference>
<evidence type="ECO:0000256" key="1">
    <source>
        <dbReference type="ARBA" id="ARBA00007692"/>
    </source>
</evidence>
<dbReference type="Gramene" id="mRNA:HanXRQr2_Chr11g0466971">
    <property type="protein sequence ID" value="mRNA:HanXRQr2_Chr11g0466971"/>
    <property type="gene ID" value="HanXRQr2_Chr11g0466971"/>
</dbReference>
<dbReference type="AlphaFoldDB" id="A0A9K3HKT8"/>
<evidence type="ECO:0000313" key="4">
    <source>
        <dbReference type="EMBL" id="KAF5779987.1"/>
    </source>
</evidence>